<sequence>MAFQLFPAPSPTTSVNAPSRWPGANQESTEALKNVLSDNHEKYHIFFDERGRHNHIAHHVVALWALGAPKAVLEAAYEECQPIQRPRGNAPEPITKENFNDHLGDHQFYAGYLEFFEKVVRDQGAASALQEYVFSPQANFQSKTKAGQVENPEMLDRFLAAIMHPMIHIGYGLEFGLPGLIIEGLALTAAHRCASLIPRSLFEANTESLVSRVQNTLSLKSNPPKPQMHAFSILSRILRDPQFKLPKGSDLRAMYGHIVKELRDALFKFVNDWAVDTSTPEGIQKAIEEVQFVCTLLYAVPGYREPESFNADFLFMHFVTSALFLPTVIPVLPAPSQELLLRSYFAVILSWWIVLGRPNLDIPKFFSVDTAHPTNISGSNVSPADINPYALPNTSSPFASNPNPWTTIVSQALVHPDDHLIKLVRALVHYANLYGTRSAGEQDFASTELDGADKIDGSLFIRTAGLTMKTILEKRPSRDDPKEYVMYWDREGYFTWSEKGVSVY</sequence>
<keyword evidence="1" id="KW-0560">Oxidoreductase</keyword>
<dbReference type="PANTHER" id="PTHR35870:SF1">
    <property type="entry name" value="PROTEIN, PUTATIVE (AFU_ORTHOLOGUE AFUA_5G03330)-RELATED"/>
    <property type="match status" value="1"/>
</dbReference>
<evidence type="ECO:0000313" key="3">
    <source>
        <dbReference type="EMBL" id="THU95963.1"/>
    </source>
</evidence>
<evidence type="ECO:0000313" key="4">
    <source>
        <dbReference type="Proteomes" id="UP000297245"/>
    </source>
</evidence>
<dbReference type="EMBL" id="ML179188">
    <property type="protein sequence ID" value="THU95963.1"/>
    <property type="molecule type" value="Genomic_DNA"/>
</dbReference>
<keyword evidence="4" id="KW-1185">Reference proteome</keyword>
<gene>
    <name evidence="3" type="ORF">K435DRAFT_778804</name>
</gene>
<dbReference type="AlphaFoldDB" id="A0A4S8M2Q7"/>
<name>A0A4S8M2Q7_DENBC</name>
<dbReference type="Proteomes" id="UP000297245">
    <property type="component" value="Unassembled WGS sequence"/>
</dbReference>
<reference evidence="3 4" key="1">
    <citation type="journal article" date="2019" name="Nat. Ecol. Evol.">
        <title>Megaphylogeny resolves global patterns of mushroom evolution.</title>
        <authorList>
            <person name="Varga T."/>
            <person name="Krizsan K."/>
            <person name="Foldi C."/>
            <person name="Dima B."/>
            <person name="Sanchez-Garcia M."/>
            <person name="Sanchez-Ramirez S."/>
            <person name="Szollosi G.J."/>
            <person name="Szarkandi J.G."/>
            <person name="Papp V."/>
            <person name="Albert L."/>
            <person name="Andreopoulos W."/>
            <person name="Angelini C."/>
            <person name="Antonin V."/>
            <person name="Barry K.W."/>
            <person name="Bougher N.L."/>
            <person name="Buchanan P."/>
            <person name="Buyck B."/>
            <person name="Bense V."/>
            <person name="Catcheside P."/>
            <person name="Chovatia M."/>
            <person name="Cooper J."/>
            <person name="Damon W."/>
            <person name="Desjardin D."/>
            <person name="Finy P."/>
            <person name="Geml J."/>
            <person name="Haridas S."/>
            <person name="Hughes K."/>
            <person name="Justo A."/>
            <person name="Karasinski D."/>
            <person name="Kautmanova I."/>
            <person name="Kiss B."/>
            <person name="Kocsube S."/>
            <person name="Kotiranta H."/>
            <person name="LaButti K.M."/>
            <person name="Lechner B.E."/>
            <person name="Liimatainen K."/>
            <person name="Lipzen A."/>
            <person name="Lukacs Z."/>
            <person name="Mihaltcheva S."/>
            <person name="Morgado L.N."/>
            <person name="Niskanen T."/>
            <person name="Noordeloos M.E."/>
            <person name="Ohm R.A."/>
            <person name="Ortiz-Santana B."/>
            <person name="Ovrebo C."/>
            <person name="Racz N."/>
            <person name="Riley R."/>
            <person name="Savchenko A."/>
            <person name="Shiryaev A."/>
            <person name="Soop K."/>
            <person name="Spirin V."/>
            <person name="Szebenyi C."/>
            <person name="Tomsovsky M."/>
            <person name="Tulloss R.E."/>
            <person name="Uehling J."/>
            <person name="Grigoriev I.V."/>
            <person name="Vagvolgyi C."/>
            <person name="Papp T."/>
            <person name="Martin F.M."/>
            <person name="Miettinen O."/>
            <person name="Hibbett D.S."/>
            <person name="Nagy L.G."/>
        </authorList>
    </citation>
    <scope>NUCLEOTIDE SEQUENCE [LARGE SCALE GENOMIC DNA]</scope>
    <source>
        <strain evidence="3 4">CBS 962.96</strain>
    </source>
</reference>
<protein>
    <submittedName>
        <fullName evidence="3">Uncharacterized protein</fullName>
    </submittedName>
</protein>
<dbReference type="Pfam" id="PF14027">
    <property type="entry name" value="Questin_oxidase"/>
    <property type="match status" value="1"/>
</dbReference>
<dbReference type="InterPro" id="IPR025337">
    <property type="entry name" value="Questin_oxidase-like"/>
</dbReference>
<dbReference type="OrthoDB" id="10004862at2759"/>
<organism evidence="3 4">
    <name type="scientific">Dendrothele bispora (strain CBS 962.96)</name>
    <dbReference type="NCBI Taxonomy" id="1314807"/>
    <lineage>
        <taxon>Eukaryota</taxon>
        <taxon>Fungi</taxon>
        <taxon>Dikarya</taxon>
        <taxon>Basidiomycota</taxon>
        <taxon>Agaricomycotina</taxon>
        <taxon>Agaricomycetes</taxon>
        <taxon>Agaricomycetidae</taxon>
        <taxon>Agaricales</taxon>
        <taxon>Agaricales incertae sedis</taxon>
        <taxon>Dendrothele</taxon>
    </lineage>
</organism>
<evidence type="ECO:0000256" key="1">
    <source>
        <dbReference type="ARBA" id="ARBA00023002"/>
    </source>
</evidence>
<feature type="region of interest" description="Disordered" evidence="2">
    <location>
        <begin position="1"/>
        <end position="26"/>
    </location>
</feature>
<dbReference type="GO" id="GO:0016491">
    <property type="term" value="F:oxidoreductase activity"/>
    <property type="evidence" value="ECO:0007669"/>
    <property type="project" value="UniProtKB-KW"/>
</dbReference>
<evidence type="ECO:0000256" key="2">
    <source>
        <dbReference type="SAM" id="MobiDB-lite"/>
    </source>
</evidence>
<dbReference type="PANTHER" id="PTHR35870">
    <property type="entry name" value="PROTEIN, PUTATIVE (AFU_ORTHOLOGUE AFUA_5G03330)-RELATED"/>
    <property type="match status" value="1"/>
</dbReference>
<accession>A0A4S8M2Q7</accession>
<proteinExistence type="predicted"/>